<proteinExistence type="predicted"/>
<dbReference type="InterPro" id="IPR011009">
    <property type="entry name" value="Kinase-like_dom_sf"/>
</dbReference>
<dbReference type="EMBL" id="AYXG01000079">
    <property type="protein sequence ID" value="EWC62429.1"/>
    <property type="molecule type" value="Genomic_DNA"/>
</dbReference>
<dbReference type="GO" id="GO:0019748">
    <property type="term" value="P:secondary metabolic process"/>
    <property type="evidence" value="ECO:0007669"/>
    <property type="project" value="InterPro"/>
</dbReference>
<keyword evidence="2" id="KW-1185">Reference proteome</keyword>
<name>W7J8S1_9PSEU</name>
<organism evidence="1 2">
    <name type="scientific">Actinokineospora spheciospongiae</name>
    <dbReference type="NCBI Taxonomy" id="909613"/>
    <lineage>
        <taxon>Bacteria</taxon>
        <taxon>Bacillati</taxon>
        <taxon>Actinomycetota</taxon>
        <taxon>Actinomycetes</taxon>
        <taxon>Pseudonocardiales</taxon>
        <taxon>Pseudonocardiaceae</taxon>
        <taxon>Actinokineospora</taxon>
    </lineage>
</organism>
<keyword evidence="1" id="KW-0418">Kinase</keyword>
<gene>
    <name evidence="1" type="ORF">UO65_2247</name>
</gene>
<accession>W7J8S1</accession>
<evidence type="ECO:0000313" key="1">
    <source>
        <dbReference type="EMBL" id="EWC62429.1"/>
    </source>
</evidence>
<dbReference type="Gene3D" id="3.90.1200.10">
    <property type="match status" value="1"/>
</dbReference>
<dbReference type="InterPro" id="IPR006748">
    <property type="entry name" value="NH2Glyco/OHUrea_AB-resist_kin"/>
</dbReference>
<dbReference type="AlphaFoldDB" id="W7J8S1"/>
<dbReference type="Pfam" id="PF04655">
    <property type="entry name" value="APH_6_hur"/>
    <property type="match status" value="1"/>
</dbReference>
<dbReference type="eggNOG" id="COG3570">
    <property type="taxonomic scope" value="Bacteria"/>
</dbReference>
<sequence length="290" mass="31033">MTDAITAKLVRRFGPGAAEWVATLPALVAECARRWRLEVGEPFDSGASSVAVRATVGGRAAVLKLSPDGPFLAAQAEMLRLFEPSGRMPVLLAEAPGALLLEAVRPGTEVADLRRQPAPEEYAALLLDLHAVEPPDGVPDDVRLRTEQFLRHGISRLGEPALADSGLRRDDFERALDGLDDLFAPPWPSALLHGDLHLGNVLDGGSRGLVAIDPKVCVGDRCWDAVDYVLAGAGRRDGVEYRLRALSTAARIDVDRLYTWCRLVAAATAVSVLLRGGSGRAVDELLALAR</sequence>
<dbReference type="OrthoDB" id="3638028at2"/>
<protein>
    <submittedName>
        <fullName evidence="1">Putative kinase</fullName>
    </submittedName>
</protein>
<evidence type="ECO:0000313" key="2">
    <source>
        <dbReference type="Proteomes" id="UP000019277"/>
    </source>
</evidence>
<dbReference type="RefSeq" id="WP_035281383.1">
    <property type="nucleotide sequence ID" value="NZ_AYXG01000079.1"/>
</dbReference>
<dbReference type="GO" id="GO:0016773">
    <property type="term" value="F:phosphotransferase activity, alcohol group as acceptor"/>
    <property type="evidence" value="ECO:0007669"/>
    <property type="project" value="InterPro"/>
</dbReference>
<dbReference type="PATRIC" id="fig|909613.9.peg.2252"/>
<keyword evidence="1" id="KW-0808">Transferase</keyword>
<reference evidence="1 2" key="1">
    <citation type="journal article" date="2014" name="Genome Announc.">
        <title>Draft Genome Sequence of the Antitrypanosomally Active Sponge-Associated Bacterium Actinokineospora sp. Strain EG49.</title>
        <authorList>
            <person name="Harjes J."/>
            <person name="Ryu T."/>
            <person name="Abdelmohsen U.R."/>
            <person name="Moitinho-Silva L."/>
            <person name="Horn H."/>
            <person name="Ravasi T."/>
            <person name="Hentschel U."/>
        </authorList>
    </citation>
    <scope>NUCLEOTIDE SEQUENCE [LARGE SCALE GENOMIC DNA]</scope>
    <source>
        <strain evidence="1 2">EG49</strain>
    </source>
</reference>
<comment type="caution">
    <text evidence="1">The sequence shown here is derived from an EMBL/GenBank/DDBJ whole genome shotgun (WGS) entry which is preliminary data.</text>
</comment>
<dbReference type="SUPFAM" id="SSF56112">
    <property type="entry name" value="Protein kinase-like (PK-like)"/>
    <property type="match status" value="1"/>
</dbReference>
<dbReference type="Proteomes" id="UP000019277">
    <property type="component" value="Unassembled WGS sequence"/>
</dbReference>
<dbReference type="STRING" id="909613.UO65_2247"/>
<dbReference type="GO" id="GO:0016301">
    <property type="term" value="F:kinase activity"/>
    <property type="evidence" value="ECO:0007669"/>
    <property type="project" value="UniProtKB-KW"/>
</dbReference>